<feature type="transmembrane region" description="Helical" evidence="2">
    <location>
        <begin position="41"/>
        <end position="63"/>
    </location>
</feature>
<reference evidence="4" key="1">
    <citation type="journal article" date="2019" name="Int. J. Syst. Evol. Microbiol.">
        <title>The Global Catalogue of Microorganisms (GCM) 10K type strain sequencing project: providing services to taxonomists for standard genome sequencing and annotation.</title>
        <authorList>
            <consortium name="The Broad Institute Genomics Platform"/>
            <consortium name="The Broad Institute Genome Sequencing Center for Infectious Disease"/>
            <person name="Wu L."/>
            <person name="Ma J."/>
        </authorList>
    </citation>
    <scope>NUCLEOTIDE SEQUENCE [LARGE SCALE GENOMIC DNA]</scope>
    <source>
        <strain evidence="4">JCM 16929</strain>
    </source>
</reference>
<evidence type="ECO:0000313" key="3">
    <source>
        <dbReference type="EMBL" id="GAA3643914.1"/>
    </source>
</evidence>
<keyword evidence="4" id="KW-1185">Reference proteome</keyword>
<sequence>MSDSAVPQQPVPQDGGGHGQQPPPYPGVPTRQPRKQTGPRWLPLAAGTIVGAFGLIAAIIGAATAGSSAGTADPAQVTSTSASAGAAAAPTSTKCGTTDTVIQRHLRHSRGPI</sequence>
<comment type="caution">
    <text evidence="3">The sequence shown here is derived from an EMBL/GenBank/DDBJ whole genome shotgun (WGS) entry which is preliminary data.</text>
</comment>
<protein>
    <submittedName>
        <fullName evidence="3">Uncharacterized protein</fullName>
    </submittedName>
</protein>
<feature type="compositionally biased region" description="Low complexity" evidence="1">
    <location>
        <begin position="65"/>
        <end position="93"/>
    </location>
</feature>
<evidence type="ECO:0000256" key="2">
    <source>
        <dbReference type="SAM" id="Phobius"/>
    </source>
</evidence>
<feature type="region of interest" description="Disordered" evidence="1">
    <location>
        <begin position="1"/>
        <end position="40"/>
    </location>
</feature>
<gene>
    <name evidence="3" type="ORF">GCM10022236_53170</name>
</gene>
<evidence type="ECO:0000313" key="4">
    <source>
        <dbReference type="Proteomes" id="UP001501490"/>
    </source>
</evidence>
<keyword evidence="2" id="KW-1133">Transmembrane helix</keyword>
<feature type="compositionally biased region" description="Basic residues" evidence="1">
    <location>
        <begin position="104"/>
        <end position="113"/>
    </location>
</feature>
<feature type="region of interest" description="Disordered" evidence="1">
    <location>
        <begin position="65"/>
        <end position="113"/>
    </location>
</feature>
<proteinExistence type="predicted"/>
<name>A0ABP7B0E0_9ACTN</name>
<organism evidence="3 4">
    <name type="scientific">Microlunatus ginsengisoli</name>
    <dbReference type="NCBI Taxonomy" id="363863"/>
    <lineage>
        <taxon>Bacteria</taxon>
        <taxon>Bacillati</taxon>
        <taxon>Actinomycetota</taxon>
        <taxon>Actinomycetes</taxon>
        <taxon>Propionibacteriales</taxon>
        <taxon>Propionibacteriaceae</taxon>
        <taxon>Microlunatus</taxon>
    </lineage>
</organism>
<feature type="compositionally biased region" description="Low complexity" evidence="1">
    <location>
        <begin position="1"/>
        <end position="13"/>
    </location>
</feature>
<evidence type="ECO:0000256" key="1">
    <source>
        <dbReference type="SAM" id="MobiDB-lite"/>
    </source>
</evidence>
<dbReference type="Proteomes" id="UP001501490">
    <property type="component" value="Unassembled WGS sequence"/>
</dbReference>
<keyword evidence="2" id="KW-0812">Transmembrane</keyword>
<keyword evidence="2" id="KW-0472">Membrane</keyword>
<dbReference type="EMBL" id="BAABAB010000057">
    <property type="protein sequence ID" value="GAA3643914.1"/>
    <property type="molecule type" value="Genomic_DNA"/>
</dbReference>
<accession>A0ABP7B0E0</accession>